<comment type="caution">
    <text evidence="2">The sequence shown here is derived from an EMBL/GenBank/DDBJ whole genome shotgun (WGS) entry which is preliminary data.</text>
</comment>
<dbReference type="PANTHER" id="PTHR46401">
    <property type="entry name" value="GLYCOSYLTRANSFERASE WBBK-RELATED"/>
    <property type="match status" value="1"/>
</dbReference>
<organism evidence="2 3">
    <name type="scientific">Phormidesmis priestleyi</name>
    <dbReference type="NCBI Taxonomy" id="268141"/>
    <lineage>
        <taxon>Bacteria</taxon>
        <taxon>Bacillati</taxon>
        <taxon>Cyanobacteriota</taxon>
        <taxon>Cyanophyceae</taxon>
        <taxon>Leptolyngbyales</taxon>
        <taxon>Leptolyngbyaceae</taxon>
        <taxon>Phormidesmis</taxon>
    </lineage>
</organism>
<reference evidence="3" key="1">
    <citation type="submission" date="2018-04" db="EMBL/GenBank/DDBJ databases">
        <authorList>
            <person name="Cornet L."/>
        </authorList>
    </citation>
    <scope>NUCLEOTIDE SEQUENCE [LARGE SCALE GENOMIC DNA]</scope>
</reference>
<dbReference type="InterPro" id="IPR001296">
    <property type="entry name" value="Glyco_trans_1"/>
</dbReference>
<dbReference type="Pfam" id="PF00534">
    <property type="entry name" value="Glycos_transf_1"/>
    <property type="match status" value="1"/>
</dbReference>
<dbReference type="EMBL" id="QBMP01000018">
    <property type="protein sequence ID" value="PZO59625.1"/>
    <property type="molecule type" value="Genomic_DNA"/>
</dbReference>
<reference evidence="2 3" key="2">
    <citation type="submission" date="2018-06" db="EMBL/GenBank/DDBJ databases">
        <title>Metagenomic assembly of (sub)arctic Cyanobacteria and their associated microbiome from non-axenic cultures.</title>
        <authorList>
            <person name="Baurain D."/>
        </authorList>
    </citation>
    <scope>NUCLEOTIDE SEQUENCE [LARGE SCALE GENOMIC DNA]</scope>
    <source>
        <strain evidence="2">ULC027bin1</strain>
    </source>
</reference>
<accession>A0A2W4ZN19</accession>
<sequence>MRILIDLQACQSETSQFSETGRCSMSLALAIARNAAQHNIWIVLNDRVPDSALVIRQAFSGLLPKENIVTFSIPPKVAEATCREQWLIRASELIREFFIAILQPDIVHISNLFEGWEHDAVTSIGGLPCAHIATSATLYNLLPLLQPNTYLADPTFRDYYYRKIDSLKKSDLLLSVSDNSRREAIDLLDVSPSRIVTISATAEPVAKLQEAFWNDAARTAIEAFEELTSSQRRQRRQSSISAKQPSYKQSCEQAYQSLISGISKLKGISNQLDADLVSIANSIAINVSFPQKQLLIDLSAMVECDLKTGIQRVVRSILTQISNYPPESYTITPVYWDGEYYRQANQFISQILPDSINSRRDDPIADDIVDVSCNDIFLGLDFEIRCTLNSEATLRRFRDLGAEIYYVVYDILLIQHPEWFPKEDNPLFKLWLSVISELSTGLVCISQATANAVEYWMLKHQPNRIDPLKVDYFHLGADISQSLPSGGLPKNAESVVRVLKAIPTILMVSTVEPRKGHTQVLHAFNLLWQSEIMVNLVIVGKCGWQVDDLVKQLNSHPERNRRLFWLQGISDEYLEKLYSVSTALLAASEGEGFGLPLIEAAQHHLPIIARSLPVFHEVAGEHAFYFEGNQPEQLANAIKTWLALNKEGKAPVSTGMPWSTWRESTQQLLKTILPLP</sequence>
<protein>
    <recommendedName>
        <fullName evidence="1">Glycosyl transferase family 1 domain-containing protein</fullName>
    </recommendedName>
</protein>
<evidence type="ECO:0000313" key="2">
    <source>
        <dbReference type="EMBL" id="PZO59625.1"/>
    </source>
</evidence>
<dbReference type="SUPFAM" id="SSF53756">
    <property type="entry name" value="UDP-Glycosyltransferase/glycogen phosphorylase"/>
    <property type="match status" value="2"/>
</dbReference>
<evidence type="ECO:0000313" key="3">
    <source>
        <dbReference type="Proteomes" id="UP000249794"/>
    </source>
</evidence>
<dbReference type="AlphaFoldDB" id="A0A2W4ZN19"/>
<dbReference type="PANTHER" id="PTHR46401:SF9">
    <property type="entry name" value="MANNOSYLTRANSFERASE A"/>
    <property type="match status" value="1"/>
</dbReference>
<dbReference type="Proteomes" id="UP000249794">
    <property type="component" value="Unassembled WGS sequence"/>
</dbReference>
<dbReference type="GO" id="GO:0016757">
    <property type="term" value="F:glycosyltransferase activity"/>
    <property type="evidence" value="ECO:0007669"/>
    <property type="project" value="InterPro"/>
</dbReference>
<gene>
    <name evidence="2" type="ORF">DCF15_03280</name>
</gene>
<feature type="domain" description="Glycosyl transferase family 1" evidence="1">
    <location>
        <begin position="503"/>
        <end position="647"/>
    </location>
</feature>
<dbReference type="Gene3D" id="3.40.50.2000">
    <property type="entry name" value="Glycogen Phosphorylase B"/>
    <property type="match status" value="1"/>
</dbReference>
<name>A0A2W4ZN19_9CYAN</name>
<evidence type="ECO:0000259" key="1">
    <source>
        <dbReference type="Pfam" id="PF00534"/>
    </source>
</evidence>
<dbReference type="CDD" id="cd03809">
    <property type="entry name" value="GT4_MtfB-like"/>
    <property type="match status" value="1"/>
</dbReference>
<proteinExistence type="predicted"/>